<protein>
    <submittedName>
        <fullName evidence="1">Uncharacterized protein</fullName>
    </submittedName>
</protein>
<sequence length="69" mass="7566">MTIRPLPDFLKAGDRDLGMPRRKGLAHIIGTAIEQEPPPALDSLDQPSADRAIVRDWLRHVAAGRIGKS</sequence>
<evidence type="ECO:0000313" key="2">
    <source>
        <dbReference type="Proteomes" id="UP000522081"/>
    </source>
</evidence>
<dbReference type="EMBL" id="JACBZF010000001">
    <property type="protein sequence ID" value="NYH93884.1"/>
    <property type="molecule type" value="Genomic_DNA"/>
</dbReference>
<dbReference type="RefSeq" id="WP_179405851.1">
    <property type="nucleotide sequence ID" value="NZ_BMGF01000001.1"/>
</dbReference>
<dbReference type="AlphaFoldDB" id="A0A7Y9XSR8"/>
<accession>A0A7Y9XSR8</accession>
<gene>
    <name evidence="1" type="ORF">FHS75_000189</name>
</gene>
<organism evidence="1 2">
    <name type="scientific">Novosphingobium marinum</name>
    <dbReference type="NCBI Taxonomy" id="1514948"/>
    <lineage>
        <taxon>Bacteria</taxon>
        <taxon>Pseudomonadati</taxon>
        <taxon>Pseudomonadota</taxon>
        <taxon>Alphaproteobacteria</taxon>
        <taxon>Sphingomonadales</taxon>
        <taxon>Sphingomonadaceae</taxon>
        <taxon>Novosphingobium</taxon>
    </lineage>
</organism>
<reference evidence="1 2" key="1">
    <citation type="submission" date="2020-07" db="EMBL/GenBank/DDBJ databases">
        <title>Genomic Encyclopedia of Type Strains, Phase IV (KMG-IV): sequencing the most valuable type-strain genomes for metagenomic binning, comparative biology and taxonomic classification.</title>
        <authorList>
            <person name="Goeker M."/>
        </authorList>
    </citation>
    <scope>NUCLEOTIDE SEQUENCE [LARGE SCALE GENOMIC DNA]</scope>
    <source>
        <strain evidence="1 2">DSM 29043</strain>
    </source>
</reference>
<name>A0A7Y9XSR8_9SPHN</name>
<evidence type="ECO:0000313" key="1">
    <source>
        <dbReference type="EMBL" id="NYH93884.1"/>
    </source>
</evidence>
<keyword evidence="2" id="KW-1185">Reference proteome</keyword>
<proteinExistence type="predicted"/>
<dbReference type="Proteomes" id="UP000522081">
    <property type="component" value="Unassembled WGS sequence"/>
</dbReference>
<comment type="caution">
    <text evidence="1">The sequence shown here is derived from an EMBL/GenBank/DDBJ whole genome shotgun (WGS) entry which is preliminary data.</text>
</comment>